<evidence type="ECO:0000256" key="7">
    <source>
        <dbReference type="SAM" id="Phobius"/>
    </source>
</evidence>
<reference evidence="9" key="2">
    <citation type="submission" date="2023-07" db="EMBL/GenBank/DDBJ databases">
        <authorList>
            <person name="Sun H."/>
        </authorList>
    </citation>
    <scope>NUCLEOTIDE SEQUENCE</scope>
    <source>
        <strain evidence="9">05753</strain>
    </source>
</reference>
<reference evidence="9" key="1">
    <citation type="journal article" date="2015" name="Int. J. Syst. Evol. Microbiol.">
        <title>Rhizobium oryzicola sp. nov., potential plant-growth-promoting endophytic bacteria isolated from rice roots.</title>
        <authorList>
            <person name="Zhang X.X."/>
            <person name="Gao J.S."/>
            <person name="Cao Y.H."/>
            <person name="Sheirdil R.A."/>
            <person name="Wang X.C."/>
            <person name="Zhang L."/>
        </authorList>
    </citation>
    <scope>NUCLEOTIDE SEQUENCE</scope>
    <source>
        <strain evidence="9">05753</strain>
    </source>
</reference>
<feature type="transmembrane region" description="Helical" evidence="7">
    <location>
        <begin position="101"/>
        <end position="117"/>
    </location>
</feature>
<feature type="transmembrane region" description="Helical" evidence="7">
    <location>
        <begin position="27"/>
        <end position="45"/>
    </location>
</feature>
<feature type="transmembrane region" description="Helical" evidence="7">
    <location>
        <begin position="456"/>
        <end position="474"/>
    </location>
</feature>
<gene>
    <name evidence="9" type="ORF">Q2T52_17510</name>
</gene>
<dbReference type="PANTHER" id="PTHR30509:SF9">
    <property type="entry name" value="MULTIDRUG RESISTANCE PROTEIN MDTO"/>
    <property type="match status" value="1"/>
</dbReference>
<keyword evidence="4 7" id="KW-1133">Transmembrane helix</keyword>
<comment type="similarity">
    <text evidence="6">Belongs to the YccS/YhfK family.</text>
</comment>
<feature type="transmembrane region" description="Helical" evidence="7">
    <location>
        <begin position="355"/>
        <end position="376"/>
    </location>
</feature>
<keyword evidence="10" id="KW-1185">Reference proteome</keyword>
<keyword evidence="5 7" id="KW-0472">Membrane</keyword>
<comment type="caution">
    <text evidence="9">The sequence shown here is derived from an EMBL/GenBank/DDBJ whole genome shotgun (WGS) entry which is preliminary data.</text>
</comment>
<evidence type="ECO:0000256" key="1">
    <source>
        <dbReference type="ARBA" id="ARBA00004651"/>
    </source>
</evidence>
<feature type="transmembrane region" description="Helical" evidence="7">
    <location>
        <begin position="382"/>
        <end position="398"/>
    </location>
</feature>
<accession>A0ABT8T1W9</accession>
<dbReference type="Proteomes" id="UP001169006">
    <property type="component" value="Unassembled WGS sequence"/>
</dbReference>
<feature type="transmembrane region" description="Helical" evidence="7">
    <location>
        <begin position="148"/>
        <end position="165"/>
    </location>
</feature>
<dbReference type="PANTHER" id="PTHR30509">
    <property type="entry name" value="P-HYDROXYBENZOIC ACID EFFLUX PUMP SUBUNIT-RELATED"/>
    <property type="match status" value="1"/>
</dbReference>
<feature type="domain" description="Integral membrane bound transporter" evidence="8">
    <location>
        <begin position="369"/>
        <end position="494"/>
    </location>
</feature>
<feature type="transmembrane region" description="Helical" evidence="7">
    <location>
        <begin position="486"/>
        <end position="503"/>
    </location>
</feature>
<comment type="subcellular location">
    <subcellularLocation>
        <location evidence="1">Cell membrane</location>
        <topology evidence="1">Multi-pass membrane protein</topology>
    </subcellularLocation>
</comment>
<feature type="transmembrane region" description="Helical" evidence="7">
    <location>
        <begin position="433"/>
        <end position="449"/>
    </location>
</feature>
<evidence type="ECO:0000256" key="4">
    <source>
        <dbReference type="ARBA" id="ARBA00022989"/>
    </source>
</evidence>
<protein>
    <submittedName>
        <fullName evidence="9">FUSC family protein</fullName>
    </submittedName>
</protein>
<sequence>MTSRFSPLDWLLATDPAFTRLRMGARVALTIGLSVLIMVIIHYQVMPLPPVAFGLSIILSIEGGVAVKDATPRAQLITRIFGGVASLACVALAALLEEHRYLSDAVFLLVILLSTLARLYGQRGFAVGMFAFTSYFMGAYLKPPLDELPYAALGPLISVVIGHWVRTRLIPDDRARDLLQALIAVQGRINDILYKLAVVAHAGAAKDGDLEELLVLQERLKDVVLMAEGFLPRPPDGALDGSESPVTTLAMKIFDLHLAAESTIVLSAQKSAPFGLVHCIIEGDLEGIEAWRAKAETLEDNQQREAINALIWLHDARRDLQTEITEGGDVRFRELVRTVSAAGSPQKIRLSLKNAAVRAALQITLASAIAMVFGLMLSRERWFWAVLTAFLVFTNTKSRGDAAVRALQRSVGTVLGIAVGLGLALVVQQHLPLLIVLAGFGIFFAFYFLQVSYAMMTFFVSIVLCLIYSLIGTLTVELVTLRVEETLIGAVAGTAVAFFVLPTRTRTSMQDVLDRWYGHLAQLLEEAKDGRSGFDLIERSRQLDAAYRDLALAARPLGTAWTLVTKPGRVRQTLAIFLTSTYWARIFARSRTQAANEMTAEEIAAIDDVLATLRKAKGLGPDPFFTGSGPKRQPQEHLPIFRHGTRIGIRMIGTMLGRLSV</sequence>
<evidence type="ECO:0000313" key="10">
    <source>
        <dbReference type="Proteomes" id="UP001169006"/>
    </source>
</evidence>
<proteinExistence type="inferred from homology"/>
<dbReference type="InterPro" id="IPR049453">
    <property type="entry name" value="Memb_transporter_dom"/>
</dbReference>
<dbReference type="EMBL" id="JAUKWQ010000005">
    <property type="protein sequence ID" value="MDO1583882.1"/>
    <property type="molecule type" value="Genomic_DNA"/>
</dbReference>
<evidence type="ECO:0000313" key="9">
    <source>
        <dbReference type="EMBL" id="MDO1583882.1"/>
    </source>
</evidence>
<feature type="transmembrane region" description="Helical" evidence="7">
    <location>
        <begin position="76"/>
        <end position="95"/>
    </location>
</feature>
<evidence type="ECO:0000256" key="6">
    <source>
        <dbReference type="ARBA" id="ARBA00043993"/>
    </source>
</evidence>
<evidence type="ECO:0000256" key="3">
    <source>
        <dbReference type="ARBA" id="ARBA00022692"/>
    </source>
</evidence>
<dbReference type="RefSeq" id="WP_302078089.1">
    <property type="nucleotide sequence ID" value="NZ_JAUKWQ010000005.1"/>
</dbReference>
<evidence type="ECO:0000256" key="5">
    <source>
        <dbReference type="ARBA" id="ARBA00023136"/>
    </source>
</evidence>
<dbReference type="Pfam" id="PF13515">
    <property type="entry name" value="FUSC_2"/>
    <property type="match status" value="1"/>
</dbReference>
<organism evidence="9 10">
    <name type="scientific">Rhizobium oryzicola</name>
    <dbReference type="NCBI Taxonomy" id="1232668"/>
    <lineage>
        <taxon>Bacteria</taxon>
        <taxon>Pseudomonadati</taxon>
        <taxon>Pseudomonadota</taxon>
        <taxon>Alphaproteobacteria</taxon>
        <taxon>Hyphomicrobiales</taxon>
        <taxon>Rhizobiaceae</taxon>
        <taxon>Rhizobium/Agrobacterium group</taxon>
        <taxon>Rhizobium</taxon>
    </lineage>
</organism>
<name>A0ABT8T1W9_9HYPH</name>
<keyword evidence="2" id="KW-1003">Cell membrane</keyword>
<feature type="transmembrane region" description="Helical" evidence="7">
    <location>
        <begin position="410"/>
        <end position="427"/>
    </location>
</feature>
<keyword evidence="3 7" id="KW-0812">Transmembrane</keyword>
<evidence type="ECO:0000256" key="2">
    <source>
        <dbReference type="ARBA" id="ARBA00022475"/>
    </source>
</evidence>
<evidence type="ECO:0000259" key="8">
    <source>
        <dbReference type="Pfam" id="PF13515"/>
    </source>
</evidence>